<proteinExistence type="predicted"/>
<dbReference type="NCBIfam" id="TIGR03317">
    <property type="entry name" value="ygfZ_signature"/>
    <property type="match status" value="1"/>
</dbReference>
<keyword evidence="4" id="KW-1185">Reference proteome</keyword>
<reference evidence="3 4" key="1">
    <citation type="submission" date="2024-03" db="EMBL/GenBank/DDBJ databases">
        <title>High-quality draft genome sequence of Oceanobacter sp. wDCs-4.</title>
        <authorList>
            <person name="Dong C."/>
        </authorList>
    </citation>
    <scope>NUCLEOTIDE SEQUENCE [LARGE SCALE GENOMIC DNA]</scope>
    <source>
        <strain evidence="4">wDCs-4</strain>
    </source>
</reference>
<dbReference type="Gene3D" id="3.30.1360.120">
    <property type="entry name" value="Probable tRNA modification gtpase trme, domain 1"/>
    <property type="match status" value="1"/>
</dbReference>
<dbReference type="InterPro" id="IPR045179">
    <property type="entry name" value="YgfZ/GcvT"/>
</dbReference>
<comment type="caution">
    <text evidence="3">The sequence shown here is derived from an EMBL/GenBank/DDBJ whole genome shotgun (WGS) entry which is preliminary data.</text>
</comment>
<dbReference type="SUPFAM" id="SSF103025">
    <property type="entry name" value="Folate-binding domain"/>
    <property type="match status" value="1"/>
</dbReference>
<evidence type="ECO:0000256" key="1">
    <source>
        <dbReference type="ARBA" id="ARBA00022946"/>
    </source>
</evidence>
<evidence type="ECO:0000313" key="4">
    <source>
        <dbReference type="Proteomes" id="UP001620597"/>
    </source>
</evidence>
<dbReference type="PANTHER" id="PTHR22602:SF0">
    <property type="entry name" value="TRANSFERASE CAF17, MITOCHONDRIAL-RELATED"/>
    <property type="match status" value="1"/>
</dbReference>
<feature type="domain" description="GCVT N-terminal" evidence="2">
    <location>
        <begin position="18"/>
        <end position="119"/>
    </location>
</feature>
<evidence type="ECO:0000259" key="2">
    <source>
        <dbReference type="Pfam" id="PF01571"/>
    </source>
</evidence>
<keyword evidence="1" id="KW-0809">Transit peptide</keyword>
<dbReference type="Proteomes" id="UP001620597">
    <property type="component" value="Unassembled WGS sequence"/>
</dbReference>
<sequence>MNNIHTAPTPLDNQLPCFSLLEVTGPDAARLLQGQLTCDVTGLADGQWTLGACCNAKGRMVANFLLARTDDRFVFRLAADLVESFQRHLGKYAVFYKVTLTPLQAAIFGYQMPNPKAEHSVLNIDGQLLLNWPDGRVEQWADTAPDSLADTVPLSSAAWQQLDIQSGLVWVTQASVEHWIPQHIAWDKLGGVNFKKGCYTGQEVVARVQYLGKAKKQLVGAASTPRSSAAFQPPSLLSNIEAAGKTVGEVASWNGDCGLLVLNGEPQGALTLENDTPITITPLPFATSSSPESA</sequence>
<gene>
    <name evidence="3" type="ORF">WG929_13565</name>
</gene>
<dbReference type="InterPro" id="IPR006222">
    <property type="entry name" value="GCVT_N"/>
</dbReference>
<dbReference type="RefSeq" id="WP_416206475.1">
    <property type="nucleotide sequence ID" value="NZ_JBBKTX010000016.1"/>
</dbReference>
<dbReference type="EMBL" id="JBBKTX010000016">
    <property type="protein sequence ID" value="MFK4753439.1"/>
    <property type="molecule type" value="Genomic_DNA"/>
</dbReference>
<dbReference type="PANTHER" id="PTHR22602">
    <property type="entry name" value="TRANSFERASE CAF17, MITOCHONDRIAL-RELATED"/>
    <property type="match status" value="1"/>
</dbReference>
<dbReference type="InterPro" id="IPR017703">
    <property type="entry name" value="YgfZ/GCV_T_CS"/>
</dbReference>
<accession>A0ABW8NKD6</accession>
<name>A0ABW8NKD6_9GAMM</name>
<organism evidence="3 4">
    <name type="scientific">Oceanobacter antarcticus</name>
    <dbReference type="NCBI Taxonomy" id="3133425"/>
    <lineage>
        <taxon>Bacteria</taxon>
        <taxon>Pseudomonadati</taxon>
        <taxon>Pseudomonadota</taxon>
        <taxon>Gammaproteobacteria</taxon>
        <taxon>Oceanospirillales</taxon>
        <taxon>Oceanospirillaceae</taxon>
        <taxon>Oceanobacter</taxon>
    </lineage>
</organism>
<dbReference type="Pfam" id="PF01571">
    <property type="entry name" value="GCV_T"/>
    <property type="match status" value="1"/>
</dbReference>
<dbReference type="InterPro" id="IPR027266">
    <property type="entry name" value="TrmE/GcvT-like"/>
</dbReference>
<dbReference type="Gene3D" id="3.30.70.1400">
    <property type="entry name" value="Aminomethyltransferase beta-barrel domains"/>
    <property type="match status" value="1"/>
</dbReference>
<protein>
    <recommendedName>
        <fullName evidence="2">GCVT N-terminal domain-containing protein</fullName>
    </recommendedName>
</protein>
<evidence type="ECO:0000313" key="3">
    <source>
        <dbReference type="EMBL" id="MFK4753439.1"/>
    </source>
</evidence>